<organism evidence="2 3">
    <name type="scientific">Fasciola gigantica</name>
    <name type="common">Giant liver fluke</name>
    <dbReference type="NCBI Taxonomy" id="46835"/>
    <lineage>
        <taxon>Eukaryota</taxon>
        <taxon>Metazoa</taxon>
        <taxon>Spiralia</taxon>
        <taxon>Lophotrochozoa</taxon>
        <taxon>Platyhelminthes</taxon>
        <taxon>Trematoda</taxon>
        <taxon>Digenea</taxon>
        <taxon>Plagiorchiida</taxon>
        <taxon>Echinostomata</taxon>
        <taxon>Echinostomatoidea</taxon>
        <taxon>Fasciolidae</taxon>
        <taxon>Fasciola</taxon>
    </lineage>
</organism>
<name>A0A504ZD80_FASGI</name>
<feature type="region of interest" description="Disordered" evidence="1">
    <location>
        <begin position="1"/>
        <end position="20"/>
    </location>
</feature>
<protein>
    <submittedName>
        <fullName evidence="2">Uncharacterized protein</fullName>
    </submittedName>
</protein>
<comment type="caution">
    <text evidence="2">The sequence shown here is derived from an EMBL/GenBank/DDBJ whole genome shotgun (WGS) entry which is preliminary data.</text>
</comment>
<proteinExistence type="predicted"/>
<reference evidence="2 3" key="1">
    <citation type="submission" date="2019-04" db="EMBL/GenBank/DDBJ databases">
        <title>Annotation for the trematode Fasciola gigantica.</title>
        <authorList>
            <person name="Choi Y.-J."/>
        </authorList>
    </citation>
    <scope>NUCLEOTIDE SEQUENCE [LARGE SCALE GENOMIC DNA]</scope>
    <source>
        <strain evidence="2">Uganda_cow_1</strain>
    </source>
</reference>
<dbReference type="AlphaFoldDB" id="A0A504ZD80"/>
<sequence length="109" mass="11755">MPTTLSAEMDEIPPPCSPSHKLSVNEDVGKDISVALGSLGNDKWVRYVSQLKNLATVLGSGRDFDISCIDKATNTMKNKLNTAKHYNVEGAGSCSIHSCDRRTSARKCA</sequence>
<evidence type="ECO:0000313" key="2">
    <source>
        <dbReference type="EMBL" id="TPP67250.1"/>
    </source>
</evidence>
<gene>
    <name evidence="2" type="ORF">FGIG_07644</name>
</gene>
<evidence type="ECO:0000256" key="1">
    <source>
        <dbReference type="SAM" id="MobiDB-lite"/>
    </source>
</evidence>
<accession>A0A504ZD80</accession>
<dbReference type="EMBL" id="SUNJ01000902">
    <property type="protein sequence ID" value="TPP67250.1"/>
    <property type="molecule type" value="Genomic_DNA"/>
</dbReference>
<keyword evidence="3" id="KW-1185">Reference proteome</keyword>
<evidence type="ECO:0000313" key="3">
    <source>
        <dbReference type="Proteomes" id="UP000316759"/>
    </source>
</evidence>
<dbReference type="Proteomes" id="UP000316759">
    <property type="component" value="Unassembled WGS sequence"/>
</dbReference>